<gene>
    <name evidence="10" type="ORF">ACFSW5_22725</name>
</gene>
<dbReference type="SUPFAM" id="SSF52402">
    <property type="entry name" value="Adenine nucleotide alpha hydrolases-like"/>
    <property type="match status" value="1"/>
</dbReference>
<evidence type="ECO:0000259" key="9">
    <source>
        <dbReference type="PROSITE" id="PS51278"/>
    </source>
</evidence>
<dbReference type="PANTHER" id="PTHR43284">
    <property type="entry name" value="ASPARAGINE SYNTHETASE (GLUTAMINE-HYDROLYZING)"/>
    <property type="match status" value="1"/>
</dbReference>
<feature type="domain" description="Glutamine amidotransferase type-2" evidence="9">
    <location>
        <begin position="1"/>
        <end position="207"/>
    </location>
</feature>
<dbReference type="EC" id="6.3.5.4" evidence="3"/>
<dbReference type="Proteomes" id="UP001597493">
    <property type="component" value="Unassembled WGS sequence"/>
</dbReference>
<evidence type="ECO:0000256" key="5">
    <source>
        <dbReference type="ARBA" id="ARBA00022840"/>
    </source>
</evidence>
<dbReference type="InterPro" id="IPR051786">
    <property type="entry name" value="ASN_synthetase/amidase"/>
</dbReference>
<dbReference type="CDD" id="cd00712">
    <property type="entry name" value="AsnB"/>
    <property type="match status" value="1"/>
</dbReference>
<protein>
    <recommendedName>
        <fullName evidence="3">asparagine synthase (glutamine-hydrolyzing)</fullName>
        <ecNumber evidence="3">6.3.5.4</ecNumber>
    </recommendedName>
</protein>
<dbReference type="InterPro" id="IPR033738">
    <property type="entry name" value="AsnB_N"/>
</dbReference>
<keyword evidence="4" id="KW-0547">Nucleotide-binding</keyword>
<comment type="catalytic activity">
    <reaction evidence="8">
        <text>L-aspartate + L-glutamine + ATP + H2O = L-asparagine + L-glutamate + AMP + diphosphate + H(+)</text>
        <dbReference type="Rhea" id="RHEA:12228"/>
        <dbReference type="ChEBI" id="CHEBI:15377"/>
        <dbReference type="ChEBI" id="CHEBI:15378"/>
        <dbReference type="ChEBI" id="CHEBI:29985"/>
        <dbReference type="ChEBI" id="CHEBI:29991"/>
        <dbReference type="ChEBI" id="CHEBI:30616"/>
        <dbReference type="ChEBI" id="CHEBI:33019"/>
        <dbReference type="ChEBI" id="CHEBI:58048"/>
        <dbReference type="ChEBI" id="CHEBI:58359"/>
        <dbReference type="ChEBI" id="CHEBI:456215"/>
        <dbReference type="EC" id="6.3.5.4"/>
    </reaction>
</comment>
<dbReference type="EMBL" id="JBHUMY010000038">
    <property type="protein sequence ID" value="MFD2663076.1"/>
    <property type="molecule type" value="Genomic_DNA"/>
</dbReference>
<proteinExistence type="inferred from homology"/>
<reference evidence="11" key="1">
    <citation type="journal article" date="2019" name="Int. J. Syst. Evol. Microbiol.">
        <title>The Global Catalogue of Microorganisms (GCM) 10K type strain sequencing project: providing services to taxonomists for standard genome sequencing and annotation.</title>
        <authorList>
            <consortium name="The Broad Institute Genomics Platform"/>
            <consortium name="The Broad Institute Genome Sequencing Center for Infectious Disease"/>
            <person name="Wu L."/>
            <person name="Ma J."/>
        </authorList>
    </citation>
    <scope>NUCLEOTIDE SEQUENCE [LARGE SCALE GENOMIC DNA]</scope>
    <source>
        <strain evidence="11">TISTR 1827</strain>
    </source>
</reference>
<evidence type="ECO:0000256" key="6">
    <source>
        <dbReference type="ARBA" id="ARBA00022888"/>
    </source>
</evidence>
<accession>A0ABW5R3N9</accession>
<evidence type="ECO:0000256" key="3">
    <source>
        <dbReference type="ARBA" id="ARBA00012737"/>
    </source>
</evidence>
<sequence length="631" mass="71833">MESIESIGTELAEFSNELCRYPGDGFSIWQQEAAAMMCQNQWITPESVNERLPLHDPNAGLVIAADAILDNRKELFRHLGLYLQQNEISDAELILRAYEKWGVEAAKHLIGDFAFVIWDDRNKLLYGARDLLGSRTLYYCCDRRGFIFSSVIHPIFALSSVHRSINEERLSEFLAIPSVLDAVDIRSTLYKDIYQLPPAHSFTYSNGNLNIQRYGSLVPEGSITYRNDDDYVEAFQELFRESIRSRCRTFKKVGVTLSGGLDSGSVAGFAANMLEKEGKTLNAYSHVPAHGFEDWTPDTAFADERPYIQSVVDYVQNITPNYLELPGINPYTEIEDLLGMLETPYKNFENSYWIKSIYQQAAADDVGILLTGARGNFSISWGSAIELYAVYLKRLKWVHLFKEVSKFGEARRVGRKRVVQAIRKQAFPERMKTPFVPHVDSLISPDFAAKTAVFEKLAAHDVGLRPSTATVLTERQDYFSNLAIFNLQGTLAAKNSYRFKVWERDPTSDPRLVRFCLSIPFDQYVRNGYGRSLIRRATEHILPDKVRLNQSSRGIQGIDWAYRVASVWPDIIKEVRELCRDERFRSYVNADQVQRAVEKTGFALTSEQASDPNSIFIMRSLIAGRFIRGLG</sequence>
<evidence type="ECO:0000313" key="11">
    <source>
        <dbReference type="Proteomes" id="UP001597493"/>
    </source>
</evidence>
<dbReference type="PIRSF" id="PIRSF001589">
    <property type="entry name" value="Asn_synthetase_glu-h"/>
    <property type="match status" value="1"/>
</dbReference>
<dbReference type="SUPFAM" id="SSF56235">
    <property type="entry name" value="N-terminal nucleophile aminohydrolases (Ntn hydrolases)"/>
    <property type="match status" value="1"/>
</dbReference>
<comment type="pathway">
    <text evidence="1">Amino-acid biosynthesis; L-asparagine biosynthesis; L-asparagine from L-aspartate (L-Gln route): step 1/1.</text>
</comment>
<evidence type="ECO:0000313" key="10">
    <source>
        <dbReference type="EMBL" id="MFD2663076.1"/>
    </source>
</evidence>
<evidence type="ECO:0000256" key="1">
    <source>
        <dbReference type="ARBA" id="ARBA00005187"/>
    </source>
</evidence>
<evidence type="ECO:0000256" key="8">
    <source>
        <dbReference type="ARBA" id="ARBA00048741"/>
    </source>
</evidence>
<evidence type="ECO:0000256" key="4">
    <source>
        <dbReference type="ARBA" id="ARBA00022741"/>
    </source>
</evidence>
<dbReference type="PANTHER" id="PTHR43284:SF1">
    <property type="entry name" value="ASPARAGINE SYNTHETASE"/>
    <property type="match status" value="1"/>
</dbReference>
<organism evidence="10 11">
    <name type="scientific">Paenibacillus thailandensis</name>
    <dbReference type="NCBI Taxonomy" id="393250"/>
    <lineage>
        <taxon>Bacteria</taxon>
        <taxon>Bacillati</taxon>
        <taxon>Bacillota</taxon>
        <taxon>Bacilli</taxon>
        <taxon>Bacillales</taxon>
        <taxon>Paenibacillaceae</taxon>
        <taxon>Paenibacillus</taxon>
    </lineage>
</organism>
<dbReference type="Gene3D" id="3.60.20.10">
    <property type="entry name" value="Glutamine Phosphoribosylpyrophosphate, subunit 1, domain 1"/>
    <property type="match status" value="1"/>
</dbReference>
<dbReference type="Pfam" id="PF13537">
    <property type="entry name" value="GATase_7"/>
    <property type="match status" value="1"/>
</dbReference>
<dbReference type="InterPro" id="IPR006426">
    <property type="entry name" value="Asn_synth_AEB"/>
</dbReference>
<comment type="caution">
    <text evidence="10">The sequence shown here is derived from an EMBL/GenBank/DDBJ whole genome shotgun (WGS) entry which is preliminary data.</text>
</comment>
<keyword evidence="6" id="KW-0028">Amino-acid biosynthesis</keyword>
<evidence type="ECO:0000256" key="2">
    <source>
        <dbReference type="ARBA" id="ARBA00005752"/>
    </source>
</evidence>
<dbReference type="InterPro" id="IPR017932">
    <property type="entry name" value="GATase_2_dom"/>
</dbReference>
<keyword evidence="7" id="KW-0315">Glutamine amidotransferase</keyword>
<dbReference type="InterPro" id="IPR029055">
    <property type="entry name" value="Ntn_hydrolases_N"/>
</dbReference>
<dbReference type="InterPro" id="IPR014729">
    <property type="entry name" value="Rossmann-like_a/b/a_fold"/>
</dbReference>
<comment type="similarity">
    <text evidence="2">Belongs to the asparagine synthetase family.</text>
</comment>
<dbReference type="Pfam" id="PF00733">
    <property type="entry name" value="Asn_synthase"/>
    <property type="match status" value="1"/>
</dbReference>
<dbReference type="RefSeq" id="WP_379278426.1">
    <property type="nucleotide sequence ID" value="NZ_JBHUGT010000007.1"/>
</dbReference>
<name>A0ABW5R3N9_9BACL</name>
<dbReference type="InterPro" id="IPR001962">
    <property type="entry name" value="Asn_synthase"/>
</dbReference>
<keyword evidence="5" id="KW-0067">ATP-binding</keyword>
<evidence type="ECO:0000256" key="7">
    <source>
        <dbReference type="ARBA" id="ARBA00022962"/>
    </source>
</evidence>
<dbReference type="Gene3D" id="3.40.50.620">
    <property type="entry name" value="HUPs"/>
    <property type="match status" value="2"/>
</dbReference>
<keyword evidence="6" id="KW-0061">Asparagine biosynthesis</keyword>
<keyword evidence="11" id="KW-1185">Reference proteome</keyword>
<dbReference type="PROSITE" id="PS51278">
    <property type="entry name" value="GATASE_TYPE_2"/>
    <property type="match status" value="1"/>
</dbReference>